<dbReference type="InterPro" id="IPR010987">
    <property type="entry name" value="Glutathione-S-Trfase_C-like"/>
</dbReference>
<sequence length="281" mass="30626">MTHRMGAFIDHTTTAPPIHYRYVNQTNAGEALDSENTRIHGNRLEMAGGNSELKLIGQWASPFVTRVKLALNLKGLSYEYVEEDLRNKSALLLSANPVHKSVPVLIHNGKAICESPVIVQYIDEAFAFAGPPLLPANPYDRAVARFWVAYIDEKLGPPWDRVFRARTDEERAEAMRQTFAAAGALEGGLRECSKGKDFFGGDSVGYVDVVVGSLIPWAKATSVLAGAELVDAAKMPLLAAWMDRFGELDAAKAVMQDVDSLVEHGRMLMAKNAAPASNDAN</sequence>
<dbReference type="PROSITE" id="PS50404">
    <property type="entry name" value="GST_NTER"/>
    <property type="match status" value="1"/>
</dbReference>
<dbReference type="InterPro" id="IPR045074">
    <property type="entry name" value="GST_C_Tau"/>
</dbReference>
<protein>
    <recommendedName>
        <fullName evidence="1">glutathione transferase</fullName>
        <ecNumber evidence="1">2.5.1.18</ecNumber>
    </recommendedName>
</protein>
<dbReference type="SUPFAM" id="SSF47616">
    <property type="entry name" value="GST C-terminal domain-like"/>
    <property type="match status" value="1"/>
</dbReference>
<keyword evidence="2" id="KW-0808">Transferase</keyword>
<dbReference type="PROSITE" id="PS50405">
    <property type="entry name" value="GST_CTER"/>
    <property type="match status" value="1"/>
</dbReference>
<dbReference type="Gene3D" id="3.40.30.10">
    <property type="entry name" value="Glutaredoxin"/>
    <property type="match status" value="1"/>
</dbReference>
<dbReference type="FunFam" id="3.40.30.10:FF:000044">
    <property type="entry name" value="Glutathione S-transferase GSTU6"/>
    <property type="match status" value="1"/>
</dbReference>
<dbReference type="CDD" id="cd03058">
    <property type="entry name" value="GST_N_Tau"/>
    <property type="match status" value="1"/>
</dbReference>
<dbReference type="CDD" id="cd03185">
    <property type="entry name" value="GST_C_Tau"/>
    <property type="match status" value="1"/>
</dbReference>
<dbReference type="InterPro" id="IPR045073">
    <property type="entry name" value="Omega/Tau-like"/>
</dbReference>
<dbReference type="GO" id="GO:0004364">
    <property type="term" value="F:glutathione transferase activity"/>
    <property type="evidence" value="ECO:0007669"/>
    <property type="project" value="UniProtKB-EC"/>
</dbReference>
<reference evidence="7" key="1">
    <citation type="submission" date="2018-04" db="EMBL/GenBank/DDBJ databases">
        <title>WGS assembly of Panicum hallii.</title>
        <authorList>
            <person name="Lovell J."/>
            <person name="Jenkins J."/>
            <person name="Lowry D."/>
            <person name="Mamidi S."/>
            <person name="Sreedasyam A."/>
            <person name="Weng X."/>
            <person name="Barry K."/>
            <person name="Bonette J."/>
            <person name="Campitelli B."/>
            <person name="Daum C."/>
            <person name="Gordon S."/>
            <person name="Gould B."/>
            <person name="Lipzen A."/>
            <person name="Macqueen A."/>
            <person name="Palacio-Mejia J."/>
            <person name="Plott C."/>
            <person name="Shakirov E."/>
            <person name="Shu S."/>
            <person name="Yoshinaga Y."/>
            <person name="Zane M."/>
            <person name="Rokhsar D."/>
            <person name="Grimwood J."/>
            <person name="Schmutz J."/>
            <person name="Juenger T."/>
        </authorList>
    </citation>
    <scope>NUCLEOTIDE SEQUENCE [LARGE SCALE GENOMIC DNA]</scope>
    <source>
        <strain evidence="7">FIL2</strain>
    </source>
</reference>
<evidence type="ECO:0000256" key="4">
    <source>
        <dbReference type="ARBA" id="ARBA00047960"/>
    </source>
</evidence>
<dbReference type="Gramene" id="PAN48805">
    <property type="protein sequence ID" value="PAN48805"/>
    <property type="gene ID" value="PAHAL_9G406900"/>
</dbReference>
<feature type="domain" description="GST N-terminal" evidence="5">
    <location>
        <begin position="51"/>
        <end position="130"/>
    </location>
</feature>
<dbReference type="SUPFAM" id="SSF52833">
    <property type="entry name" value="Thioredoxin-like"/>
    <property type="match status" value="1"/>
</dbReference>
<comment type="similarity">
    <text evidence="3">Belongs to the GST superfamily. Tau family.</text>
</comment>
<dbReference type="EC" id="2.5.1.18" evidence="1"/>
<organism evidence="7">
    <name type="scientific">Panicum hallii</name>
    <dbReference type="NCBI Taxonomy" id="206008"/>
    <lineage>
        <taxon>Eukaryota</taxon>
        <taxon>Viridiplantae</taxon>
        <taxon>Streptophyta</taxon>
        <taxon>Embryophyta</taxon>
        <taxon>Tracheophyta</taxon>
        <taxon>Spermatophyta</taxon>
        <taxon>Magnoliopsida</taxon>
        <taxon>Liliopsida</taxon>
        <taxon>Poales</taxon>
        <taxon>Poaceae</taxon>
        <taxon>PACMAD clade</taxon>
        <taxon>Panicoideae</taxon>
        <taxon>Panicodae</taxon>
        <taxon>Paniceae</taxon>
        <taxon>Panicinae</taxon>
        <taxon>Panicum</taxon>
        <taxon>Panicum sect. Panicum</taxon>
    </lineage>
</organism>
<evidence type="ECO:0000259" key="6">
    <source>
        <dbReference type="PROSITE" id="PS50405"/>
    </source>
</evidence>
<dbReference type="InterPro" id="IPR036282">
    <property type="entry name" value="Glutathione-S-Trfase_C_sf"/>
</dbReference>
<dbReference type="GO" id="GO:0006749">
    <property type="term" value="P:glutathione metabolic process"/>
    <property type="evidence" value="ECO:0007669"/>
    <property type="project" value="InterPro"/>
</dbReference>
<dbReference type="InterPro" id="IPR004046">
    <property type="entry name" value="GST_C"/>
</dbReference>
<dbReference type="Pfam" id="PF02798">
    <property type="entry name" value="GST_N"/>
    <property type="match status" value="1"/>
</dbReference>
<dbReference type="SFLD" id="SFLDG01152">
    <property type="entry name" value="Main.3:_Omega-_and_Tau-like"/>
    <property type="match status" value="1"/>
</dbReference>
<dbReference type="SFLD" id="SFLDG00358">
    <property type="entry name" value="Main_(cytGST)"/>
    <property type="match status" value="1"/>
</dbReference>
<name>A0A2S3IP69_9POAL</name>
<accession>A0A2S3IP69</accession>
<dbReference type="GO" id="GO:0005737">
    <property type="term" value="C:cytoplasm"/>
    <property type="evidence" value="ECO:0007669"/>
    <property type="project" value="TreeGrafter"/>
</dbReference>
<dbReference type="InterPro" id="IPR040079">
    <property type="entry name" value="Glutathione_S-Trfase"/>
</dbReference>
<evidence type="ECO:0000259" key="5">
    <source>
        <dbReference type="PROSITE" id="PS50404"/>
    </source>
</evidence>
<proteinExistence type="inferred from homology"/>
<dbReference type="Pfam" id="PF00043">
    <property type="entry name" value="GST_C"/>
    <property type="match status" value="1"/>
</dbReference>
<dbReference type="Proteomes" id="UP000243499">
    <property type="component" value="Chromosome 9"/>
</dbReference>
<dbReference type="AlphaFoldDB" id="A0A2S3IP69"/>
<dbReference type="SFLD" id="SFLDS00019">
    <property type="entry name" value="Glutathione_Transferase_(cytos"/>
    <property type="match status" value="1"/>
</dbReference>
<evidence type="ECO:0000256" key="2">
    <source>
        <dbReference type="ARBA" id="ARBA00022679"/>
    </source>
</evidence>
<dbReference type="PANTHER" id="PTHR11260:SF770">
    <property type="entry name" value="GLUTATHIONE S-TRANSFERASE"/>
    <property type="match status" value="1"/>
</dbReference>
<feature type="domain" description="GST C-terminal" evidence="6">
    <location>
        <begin position="137"/>
        <end position="276"/>
    </location>
</feature>
<dbReference type="EMBL" id="CM008054">
    <property type="protein sequence ID" value="PAN48805.1"/>
    <property type="molecule type" value="Genomic_DNA"/>
</dbReference>
<dbReference type="PANTHER" id="PTHR11260">
    <property type="entry name" value="GLUTATHIONE S-TRANSFERASE, GST, SUPERFAMILY, GST DOMAIN CONTAINING"/>
    <property type="match status" value="1"/>
</dbReference>
<dbReference type="InterPro" id="IPR004045">
    <property type="entry name" value="Glutathione_S-Trfase_N"/>
</dbReference>
<gene>
    <name evidence="7" type="ORF">PAHAL_9G406900</name>
</gene>
<evidence type="ECO:0000313" key="7">
    <source>
        <dbReference type="EMBL" id="PAN48805.1"/>
    </source>
</evidence>
<dbReference type="Gene3D" id="1.20.1050.10">
    <property type="match status" value="1"/>
</dbReference>
<dbReference type="FunFam" id="1.20.1050.10:FF:000023">
    <property type="entry name" value="Probable glutathione S-transferase GSTU6"/>
    <property type="match status" value="1"/>
</dbReference>
<evidence type="ECO:0000256" key="1">
    <source>
        <dbReference type="ARBA" id="ARBA00012452"/>
    </source>
</evidence>
<dbReference type="InterPro" id="IPR036249">
    <property type="entry name" value="Thioredoxin-like_sf"/>
</dbReference>
<comment type="catalytic activity">
    <reaction evidence="4">
        <text>RX + glutathione = an S-substituted glutathione + a halide anion + H(+)</text>
        <dbReference type="Rhea" id="RHEA:16437"/>
        <dbReference type="ChEBI" id="CHEBI:15378"/>
        <dbReference type="ChEBI" id="CHEBI:16042"/>
        <dbReference type="ChEBI" id="CHEBI:17792"/>
        <dbReference type="ChEBI" id="CHEBI:57925"/>
        <dbReference type="ChEBI" id="CHEBI:90779"/>
        <dbReference type="EC" id="2.5.1.18"/>
    </reaction>
</comment>
<evidence type="ECO:0000256" key="3">
    <source>
        <dbReference type="ARBA" id="ARBA00025743"/>
    </source>
</evidence>